<dbReference type="EMBL" id="HBEV01015602">
    <property type="protein sequence ID" value="CAD8594736.1"/>
    <property type="molecule type" value="Transcribed_RNA"/>
</dbReference>
<evidence type="ECO:0000256" key="1">
    <source>
        <dbReference type="SAM" id="MobiDB-lite"/>
    </source>
</evidence>
<gene>
    <name evidence="2" type="ORF">MSP1404_LOCUS12141</name>
</gene>
<feature type="region of interest" description="Disordered" evidence="1">
    <location>
        <begin position="1"/>
        <end position="37"/>
    </location>
</feature>
<sequence>MMKGLKGFSPFVNDGERDDGDDHISDDHSDDEMPLATLQETGLHRAPQTLARALQQFKCSKTRLKKFDKLELTELERIGLDSTPSTKEKLDHVRHQDRVLNKHVHQLLKTYGCTSAYIDVGSNIGVQMRKLYEPWKYAGKDPNMKS</sequence>
<organism evidence="2">
    <name type="scientific">Micromonas pusilla</name>
    <name type="common">Picoplanktonic green alga</name>
    <name type="synonym">Chromulina pusilla</name>
    <dbReference type="NCBI Taxonomy" id="38833"/>
    <lineage>
        <taxon>Eukaryota</taxon>
        <taxon>Viridiplantae</taxon>
        <taxon>Chlorophyta</taxon>
        <taxon>Mamiellophyceae</taxon>
        <taxon>Mamiellales</taxon>
        <taxon>Mamiellaceae</taxon>
        <taxon>Micromonas</taxon>
    </lineage>
</organism>
<accession>A0A7S0PW17</accession>
<dbReference type="AlphaFoldDB" id="A0A7S0PW17"/>
<proteinExistence type="predicted"/>
<reference evidence="2" key="1">
    <citation type="submission" date="2021-01" db="EMBL/GenBank/DDBJ databases">
        <authorList>
            <person name="Corre E."/>
            <person name="Pelletier E."/>
            <person name="Niang G."/>
            <person name="Scheremetjew M."/>
            <person name="Finn R."/>
            <person name="Kale V."/>
            <person name="Holt S."/>
            <person name="Cochrane G."/>
            <person name="Meng A."/>
            <person name="Brown T."/>
            <person name="Cohen L."/>
        </authorList>
    </citation>
    <scope>NUCLEOTIDE SEQUENCE</scope>
    <source>
        <strain evidence="2">CCMP494</strain>
    </source>
</reference>
<name>A0A7S0PW17_MICPS</name>
<evidence type="ECO:0000313" key="2">
    <source>
        <dbReference type="EMBL" id="CAD8594736.1"/>
    </source>
</evidence>
<protein>
    <submittedName>
        <fullName evidence="2">Uncharacterized protein</fullName>
    </submittedName>
</protein>